<name>A0A8D8QRE5_9HEMI</name>
<reference evidence="2" key="1">
    <citation type="submission" date="2021-05" db="EMBL/GenBank/DDBJ databases">
        <authorList>
            <person name="Alioto T."/>
            <person name="Alioto T."/>
            <person name="Gomez Garrido J."/>
        </authorList>
    </citation>
    <scope>NUCLEOTIDE SEQUENCE</scope>
</reference>
<dbReference type="EMBL" id="HBUF01091269">
    <property type="protein sequence ID" value="CAG6635772.1"/>
    <property type="molecule type" value="Transcribed_RNA"/>
</dbReference>
<dbReference type="EMBL" id="HBUF01091268">
    <property type="protein sequence ID" value="CAG6635770.1"/>
    <property type="molecule type" value="Transcribed_RNA"/>
</dbReference>
<evidence type="ECO:0000313" key="2">
    <source>
        <dbReference type="EMBL" id="CAG6635772.1"/>
    </source>
</evidence>
<proteinExistence type="predicted"/>
<dbReference type="InterPro" id="IPR018247">
    <property type="entry name" value="EF_Hand_1_Ca_BS"/>
</dbReference>
<organism evidence="2">
    <name type="scientific">Cacopsylla melanoneura</name>
    <dbReference type="NCBI Taxonomy" id="428564"/>
    <lineage>
        <taxon>Eukaryota</taxon>
        <taxon>Metazoa</taxon>
        <taxon>Ecdysozoa</taxon>
        <taxon>Arthropoda</taxon>
        <taxon>Hexapoda</taxon>
        <taxon>Insecta</taxon>
        <taxon>Pterygota</taxon>
        <taxon>Neoptera</taxon>
        <taxon>Paraneoptera</taxon>
        <taxon>Hemiptera</taxon>
        <taxon>Sternorrhyncha</taxon>
        <taxon>Psylloidea</taxon>
        <taxon>Psyllidae</taxon>
        <taxon>Psyllinae</taxon>
        <taxon>Cacopsylla</taxon>
    </lineage>
</organism>
<evidence type="ECO:0000256" key="1">
    <source>
        <dbReference type="SAM" id="MobiDB-lite"/>
    </source>
</evidence>
<feature type="region of interest" description="Disordered" evidence="1">
    <location>
        <begin position="96"/>
        <end position="119"/>
    </location>
</feature>
<sequence length="221" mass="25157">MSDWCTTRVSPSDSCATLQLQNSGDQLRRHPWDHIRTKFKAPGASRSIPGRPLRGSSYWSPALCPGQTRANVDRNTSGRLTRADMSAKVSRLVQQDHGAGPDAGGSLPAADQNGPPPCEPLGRLSASEHLCSWKWESRCGRTLRCHCVCSRRVLRVECRESLRRQRPSQFWPYHFCIYQLSLRNTRIFENTNRAHTKRQLGHFRPHHCAGVDQNQYSLVWR</sequence>
<dbReference type="AlphaFoldDB" id="A0A8D8QRE5"/>
<protein>
    <submittedName>
        <fullName evidence="2">Uncharacterized protein</fullName>
    </submittedName>
</protein>
<accession>A0A8D8QRE5</accession>
<dbReference type="PROSITE" id="PS00018">
    <property type="entry name" value="EF_HAND_1"/>
    <property type="match status" value="1"/>
</dbReference>